<feature type="transmembrane region" description="Helical" evidence="3">
    <location>
        <begin position="20"/>
        <end position="43"/>
    </location>
</feature>
<evidence type="ECO:0000256" key="1">
    <source>
        <dbReference type="SAM" id="Coils"/>
    </source>
</evidence>
<reference evidence="4" key="2">
    <citation type="submission" date="2023-02" db="EMBL/GenBank/DDBJ databases">
        <title>'Rhodoalgimonas zhirmunskyi' gen. nov., isolated from a red alga.</title>
        <authorList>
            <person name="Nedashkovskaya O.I."/>
            <person name="Otstavnykh N.Y."/>
            <person name="Bystritskaya E.P."/>
            <person name="Balabanova L.A."/>
            <person name="Isaeva M.P."/>
        </authorList>
    </citation>
    <scope>NUCLEOTIDE SEQUENCE</scope>
    <source>
        <strain evidence="4">KCTC 52189</strain>
    </source>
</reference>
<dbReference type="Pfam" id="PF11014">
    <property type="entry name" value="DUF2852"/>
    <property type="match status" value="1"/>
</dbReference>
<dbReference type="AlphaFoldDB" id="A0AAE3WAD9"/>
<keyword evidence="3" id="KW-0472">Membrane</keyword>
<keyword evidence="3" id="KW-1133">Transmembrane helix</keyword>
<sequence length="137" mass="16127">MGWFARAEAWLDEKGKGAWIAAMVLGFILFWPIGLALLFYMIWSKRMFNGSCARRRHRNGDVRIDIRAARRSSGNTAFDAYKEETLRRLEDEQEQFEAFLQRLRDAKDKAEFDQFMDERAREAAKPRDTDEDVKQEA</sequence>
<dbReference type="EMBL" id="JANHAX010000001">
    <property type="protein sequence ID" value="MDQ2089109.1"/>
    <property type="molecule type" value="Genomic_DNA"/>
</dbReference>
<keyword evidence="1" id="KW-0175">Coiled coil</keyword>
<organism evidence="4 5">
    <name type="scientific">Marimonas arenosa</name>
    <dbReference type="NCBI Taxonomy" id="1795305"/>
    <lineage>
        <taxon>Bacteria</taxon>
        <taxon>Pseudomonadati</taxon>
        <taxon>Pseudomonadota</taxon>
        <taxon>Alphaproteobacteria</taxon>
        <taxon>Rhodobacterales</taxon>
        <taxon>Paracoccaceae</taxon>
        <taxon>Marimonas</taxon>
    </lineage>
</organism>
<keyword evidence="5" id="KW-1185">Reference proteome</keyword>
<dbReference type="Proteomes" id="UP001226762">
    <property type="component" value="Unassembled WGS sequence"/>
</dbReference>
<evidence type="ECO:0000313" key="4">
    <source>
        <dbReference type="EMBL" id="MDQ2089109.1"/>
    </source>
</evidence>
<evidence type="ECO:0000313" key="5">
    <source>
        <dbReference type="Proteomes" id="UP001226762"/>
    </source>
</evidence>
<evidence type="ECO:0000256" key="3">
    <source>
        <dbReference type="SAM" id="Phobius"/>
    </source>
</evidence>
<feature type="region of interest" description="Disordered" evidence="2">
    <location>
        <begin position="118"/>
        <end position="137"/>
    </location>
</feature>
<dbReference type="InterPro" id="IPR021273">
    <property type="entry name" value="DUF2852"/>
</dbReference>
<keyword evidence="3" id="KW-0812">Transmembrane</keyword>
<evidence type="ECO:0000256" key="2">
    <source>
        <dbReference type="SAM" id="MobiDB-lite"/>
    </source>
</evidence>
<reference evidence="4" key="1">
    <citation type="submission" date="2022-07" db="EMBL/GenBank/DDBJ databases">
        <authorList>
            <person name="Otstavnykh N."/>
            <person name="Isaeva M."/>
            <person name="Bystritskaya E."/>
        </authorList>
    </citation>
    <scope>NUCLEOTIDE SEQUENCE</scope>
    <source>
        <strain evidence="4">KCTC 52189</strain>
    </source>
</reference>
<proteinExistence type="predicted"/>
<feature type="coiled-coil region" evidence="1">
    <location>
        <begin position="82"/>
        <end position="109"/>
    </location>
</feature>
<protein>
    <submittedName>
        <fullName evidence="4">DUF2852 domain-containing protein</fullName>
    </submittedName>
</protein>
<gene>
    <name evidence="4" type="ORF">NO357_04250</name>
</gene>
<comment type="caution">
    <text evidence="4">The sequence shown here is derived from an EMBL/GenBank/DDBJ whole genome shotgun (WGS) entry which is preliminary data.</text>
</comment>
<name>A0AAE3WAD9_9RHOB</name>
<accession>A0AAE3WAD9</accession>